<dbReference type="PROSITE" id="PS51273">
    <property type="entry name" value="GATASE_TYPE_1"/>
    <property type="match status" value="1"/>
</dbReference>
<dbReference type="PATRIC" id="fig|883113.3.peg.83"/>
<dbReference type="AlphaFoldDB" id="H3NGU3"/>
<dbReference type="InterPro" id="IPR044668">
    <property type="entry name" value="PuuD-like"/>
</dbReference>
<dbReference type="OrthoDB" id="9813383at2"/>
<evidence type="ECO:0000313" key="2">
    <source>
        <dbReference type="Proteomes" id="UP000006190"/>
    </source>
</evidence>
<proteinExistence type="predicted"/>
<dbReference type="InterPro" id="IPR011697">
    <property type="entry name" value="Peptidase_C26"/>
</dbReference>
<dbReference type="HOGENOM" id="CLU_030756_2_1_9"/>
<dbReference type="SUPFAM" id="SSF52317">
    <property type="entry name" value="Class I glutamine amidotransferase-like"/>
    <property type="match status" value="1"/>
</dbReference>
<accession>H3NGU3</accession>
<comment type="caution">
    <text evidence="1">The sequence shown here is derived from an EMBL/GenBank/DDBJ whole genome shotgun (WGS) entry which is preliminary data.</text>
</comment>
<keyword evidence="2" id="KW-1185">Reference proteome</keyword>
<dbReference type="PANTHER" id="PTHR43235">
    <property type="entry name" value="GLUTAMINE AMIDOTRANSFERASE PB2B2.05-RELATED"/>
    <property type="match status" value="1"/>
</dbReference>
<dbReference type="FunFam" id="3.40.50.880:FF:000030">
    <property type="entry name" value="Gamma-glutamyl-gamma-aminobutyrate hydrolase PuuD"/>
    <property type="match status" value="1"/>
</dbReference>
<reference evidence="1 2" key="1">
    <citation type="submission" date="2012-01" db="EMBL/GenBank/DDBJ databases">
        <title>The Genome Sequence of Facklamia languida CCUG 37842.</title>
        <authorList>
            <consortium name="The Broad Institute Genome Sequencing Platform"/>
            <person name="Earl A."/>
            <person name="Ward D."/>
            <person name="Feldgarden M."/>
            <person name="Gevers D."/>
            <person name="Huys G."/>
            <person name="Young S.K."/>
            <person name="Zeng Q."/>
            <person name="Gargeya S."/>
            <person name="Fitzgerald M."/>
            <person name="Haas B."/>
            <person name="Abouelleil A."/>
            <person name="Alvarado L."/>
            <person name="Arachchi H.M."/>
            <person name="Berlin A."/>
            <person name="Chapman S.B."/>
            <person name="Gearin G."/>
            <person name="Goldberg J."/>
            <person name="Griggs A."/>
            <person name="Gujja S."/>
            <person name="Hansen M."/>
            <person name="Heiman D."/>
            <person name="Howarth C."/>
            <person name="Larimer J."/>
            <person name="Lui A."/>
            <person name="MacDonald P.J.P."/>
            <person name="McCowen C."/>
            <person name="Montmayeur A."/>
            <person name="Murphy C."/>
            <person name="Neiman D."/>
            <person name="Pearson M."/>
            <person name="Priest M."/>
            <person name="Roberts A."/>
            <person name="Saif S."/>
            <person name="Shea T."/>
            <person name="Sisk P."/>
            <person name="Stolte C."/>
            <person name="Sykes S."/>
            <person name="Wortman J."/>
            <person name="Nusbaum C."/>
            <person name="Birren B."/>
        </authorList>
    </citation>
    <scope>NUCLEOTIDE SEQUENCE [LARGE SCALE GENOMIC DNA]</scope>
    <source>
        <strain evidence="1 2">CCUG 37842</strain>
    </source>
</reference>
<dbReference type="STRING" id="883113.HMPREF9708_00082"/>
<dbReference type="Proteomes" id="UP000006190">
    <property type="component" value="Unassembled WGS sequence"/>
</dbReference>
<dbReference type="PANTHER" id="PTHR43235:SF1">
    <property type="entry name" value="GLUTAMINE AMIDOTRANSFERASE PB2B2.05-RELATED"/>
    <property type="match status" value="1"/>
</dbReference>
<organism evidence="1 2">
    <name type="scientific">Facklamia languida CCUG 37842</name>
    <dbReference type="NCBI Taxonomy" id="883113"/>
    <lineage>
        <taxon>Bacteria</taxon>
        <taxon>Bacillati</taxon>
        <taxon>Bacillota</taxon>
        <taxon>Bacilli</taxon>
        <taxon>Lactobacillales</taxon>
        <taxon>Aerococcaceae</taxon>
        <taxon>Facklamia</taxon>
    </lineage>
</organism>
<dbReference type="GO" id="GO:0005829">
    <property type="term" value="C:cytosol"/>
    <property type="evidence" value="ECO:0007669"/>
    <property type="project" value="TreeGrafter"/>
</dbReference>
<dbReference type="GO" id="GO:0006598">
    <property type="term" value="P:polyamine catabolic process"/>
    <property type="evidence" value="ECO:0007669"/>
    <property type="project" value="TreeGrafter"/>
</dbReference>
<name>H3NGU3_9LACT</name>
<sequence>MRPIIGITGNRTPLQNDPNYAPFDTTYIPHAFATSVKAAGGIPIIIPLIKDEDLSEVLSIIDGLVLTGGQDINPMLYQEEPVLQLGPLSPERDEHEMVLIEQALKAKKPILGICRGMQLLNVVLGGSLYQDLSLCQGIEVQHVQKSEVEWVTHSIKVAEESILSQFMKSGDYVNTLHHQAIKDLGQGLKATAWSSDNLIEAVEAVDVHQSLVGVQWHPECTYHNNQASRNLFKNLVDRAKDYQANK</sequence>
<dbReference type="RefSeq" id="WP_006307947.1">
    <property type="nucleotide sequence ID" value="NZ_JH601133.1"/>
</dbReference>
<dbReference type="GO" id="GO:0033969">
    <property type="term" value="F:gamma-glutamyl-gamma-aminobutyrate hydrolase activity"/>
    <property type="evidence" value="ECO:0007669"/>
    <property type="project" value="TreeGrafter"/>
</dbReference>
<dbReference type="InterPro" id="IPR029062">
    <property type="entry name" value="Class_I_gatase-like"/>
</dbReference>
<dbReference type="EMBL" id="AGEG01000001">
    <property type="protein sequence ID" value="EHR38372.1"/>
    <property type="molecule type" value="Genomic_DNA"/>
</dbReference>
<evidence type="ECO:0000313" key="1">
    <source>
        <dbReference type="EMBL" id="EHR38372.1"/>
    </source>
</evidence>
<protein>
    <submittedName>
        <fullName evidence="1">Uncharacterized protein</fullName>
    </submittedName>
</protein>
<dbReference type="eggNOG" id="COG2071">
    <property type="taxonomic scope" value="Bacteria"/>
</dbReference>
<gene>
    <name evidence="1" type="ORF">HMPREF9708_00082</name>
</gene>
<dbReference type="Gene3D" id="3.40.50.880">
    <property type="match status" value="1"/>
</dbReference>
<dbReference type="CDD" id="cd01745">
    <property type="entry name" value="GATase1_2"/>
    <property type="match status" value="1"/>
</dbReference>
<dbReference type="Pfam" id="PF07722">
    <property type="entry name" value="Peptidase_C26"/>
    <property type="match status" value="1"/>
</dbReference>